<dbReference type="AlphaFoldDB" id="A0A4Q1AVZ8"/>
<feature type="transmembrane region" description="Helical" evidence="1">
    <location>
        <begin position="75"/>
        <end position="91"/>
    </location>
</feature>
<comment type="caution">
    <text evidence="2">The sequence shown here is derived from an EMBL/GenBank/DDBJ whole genome shotgun (WGS) entry which is preliminary data.</text>
</comment>
<gene>
    <name evidence="2" type="ORF">CP965_09610</name>
</gene>
<dbReference type="OrthoDB" id="5365783at2"/>
<accession>A0A4Q1AVZ8</accession>
<dbReference type="RefSeq" id="WP_129061874.1">
    <property type="nucleotide sequence ID" value="NZ_NXIE01000003.1"/>
</dbReference>
<feature type="transmembrane region" description="Helical" evidence="1">
    <location>
        <begin position="6"/>
        <end position="26"/>
    </location>
</feature>
<keyword evidence="1" id="KW-1133">Transmembrane helix</keyword>
<evidence type="ECO:0000313" key="3">
    <source>
        <dbReference type="Proteomes" id="UP000289718"/>
    </source>
</evidence>
<keyword evidence="3" id="KW-1185">Reference proteome</keyword>
<organism evidence="2 3">
    <name type="scientific">Halarcobacter mediterraneus</name>
    <dbReference type="NCBI Taxonomy" id="2023153"/>
    <lineage>
        <taxon>Bacteria</taxon>
        <taxon>Pseudomonadati</taxon>
        <taxon>Campylobacterota</taxon>
        <taxon>Epsilonproteobacteria</taxon>
        <taxon>Campylobacterales</taxon>
        <taxon>Arcobacteraceae</taxon>
        <taxon>Halarcobacter</taxon>
    </lineage>
</organism>
<protein>
    <submittedName>
        <fullName evidence="2">Uncharacterized protein</fullName>
    </submittedName>
</protein>
<feature type="transmembrane region" description="Helical" evidence="1">
    <location>
        <begin position="97"/>
        <end position="113"/>
    </location>
</feature>
<evidence type="ECO:0000256" key="1">
    <source>
        <dbReference type="SAM" id="Phobius"/>
    </source>
</evidence>
<dbReference type="Proteomes" id="UP000289718">
    <property type="component" value="Unassembled WGS sequence"/>
</dbReference>
<keyword evidence="1" id="KW-0472">Membrane</keyword>
<sequence length="132" mass="15572">MEQIPLELISNFLSLIILIMIFVKYYQYKKKLEVLKKLDELKTSKKLTSEDKSFIKLNLKDYQILIVKDEQRLKLVYPVFILIAGILLAFLDFKEALIHLNVVIVAYILLQINKIHNKNFVSFLTELNKDLD</sequence>
<evidence type="ECO:0000313" key="2">
    <source>
        <dbReference type="EMBL" id="RXK12819.1"/>
    </source>
</evidence>
<keyword evidence="1" id="KW-0812">Transmembrane</keyword>
<dbReference type="EMBL" id="NXIE01000003">
    <property type="protein sequence ID" value="RXK12819.1"/>
    <property type="molecule type" value="Genomic_DNA"/>
</dbReference>
<reference evidence="2 3" key="1">
    <citation type="submission" date="2017-09" db="EMBL/GenBank/DDBJ databases">
        <title>Genomics of the genus Arcobacter.</title>
        <authorList>
            <person name="Perez-Cataluna A."/>
            <person name="Figueras M.J."/>
            <person name="Salas-Masso N."/>
        </authorList>
    </citation>
    <scope>NUCLEOTIDE SEQUENCE [LARGE SCALE GENOMIC DNA]</scope>
    <source>
        <strain evidence="2 3">F156-34</strain>
    </source>
</reference>
<name>A0A4Q1AVZ8_9BACT</name>
<proteinExistence type="predicted"/>